<protein>
    <recommendedName>
        <fullName evidence="4">Tetratricopeptide repeat protein</fullName>
    </recommendedName>
</protein>
<dbReference type="InterPro" id="IPR011990">
    <property type="entry name" value="TPR-like_helical_dom_sf"/>
</dbReference>
<keyword evidence="1" id="KW-0732">Signal</keyword>
<feature type="chain" id="PRO_5014399758" description="Tetratricopeptide repeat protein" evidence="1">
    <location>
        <begin position="21"/>
        <end position="286"/>
    </location>
</feature>
<dbReference type="OrthoDB" id="9814800at2"/>
<dbReference type="RefSeq" id="WP_102950406.1">
    <property type="nucleotide sequence ID" value="NZ_CP024847.1"/>
</dbReference>
<evidence type="ECO:0000313" key="2">
    <source>
        <dbReference type="EMBL" id="AUR51106.1"/>
    </source>
</evidence>
<dbReference type="InterPro" id="IPR038537">
    <property type="entry name" value="TatT_sf"/>
</dbReference>
<reference evidence="3" key="1">
    <citation type="submission" date="2017-11" db="EMBL/GenBank/DDBJ databases">
        <authorList>
            <person name="Chan K.G."/>
            <person name="Lee L.S."/>
        </authorList>
    </citation>
    <scope>NUCLEOTIDE SEQUENCE [LARGE SCALE GENOMIC DNA]</scope>
    <source>
        <strain evidence="3">DSM 100970</strain>
    </source>
</reference>
<dbReference type="AlphaFoldDB" id="A0A2I7N3S1"/>
<evidence type="ECO:0000313" key="3">
    <source>
        <dbReference type="Proteomes" id="UP000236655"/>
    </source>
</evidence>
<accession>A0A2I7N3S1</accession>
<evidence type="ECO:0000256" key="1">
    <source>
        <dbReference type="SAM" id="SignalP"/>
    </source>
</evidence>
<dbReference type="EMBL" id="CP024847">
    <property type="protein sequence ID" value="AUR51106.1"/>
    <property type="molecule type" value="Genomic_DNA"/>
</dbReference>
<feature type="signal peptide" evidence="1">
    <location>
        <begin position="1"/>
        <end position="20"/>
    </location>
</feature>
<proteinExistence type="predicted"/>
<sequence length="286" mass="32144">MRNLNVFIIAAGITSMAAYAATNFESALIKKNLFESGVESSEASYKKFSLDLKAPLSNKLLDYIWQNREDIDNQKIIAAYLVNKPVVPKNYESSWKTARLVYFIGNFGYGEKEFLDTESGAQLFNYGVAAAKQAMELNAKEVEGFYWYAYCQSAYGRAKSVLAMAANANDTMPALRKAIELNPGYGNYGAERMLGVYYEELPIIFGGSEEKALELIKSTTVKAPQDRNNWVALGQFYNHFGYYESANQSCQKALSLPDLGGKFEELRYMREAKECVDKAKSRQMSN</sequence>
<dbReference type="KEGG" id="nba:CUN60_01880"/>
<dbReference type="Proteomes" id="UP000236655">
    <property type="component" value="Chromosome"/>
</dbReference>
<dbReference type="Gene3D" id="1.25.40.920">
    <property type="entry name" value="TRAP transporter T-component"/>
    <property type="match status" value="1"/>
</dbReference>
<dbReference type="InterPro" id="IPR031823">
    <property type="entry name" value="TatT"/>
</dbReference>
<gene>
    <name evidence="2" type="ORF">CUN60_01880</name>
</gene>
<dbReference type="SUPFAM" id="SSF48452">
    <property type="entry name" value="TPR-like"/>
    <property type="match status" value="1"/>
</dbReference>
<dbReference type="Pfam" id="PF16811">
    <property type="entry name" value="TAtT"/>
    <property type="match status" value="1"/>
</dbReference>
<name>A0A2I7N3S1_9NEIS</name>
<organism evidence="2 3">
    <name type="scientific">Aquella oligotrophica</name>
    <dbReference type="NCBI Taxonomy" id="2067065"/>
    <lineage>
        <taxon>Bacteria</taxon>
        <taxon>Pseudomonadati</taxon>
        <taxon>Pseudomonadota</taxon>
        <taxon>Betaproteobacteria</taxon>
        <taxon>Neisseriales</taxon>
        <taxon>Neisseriaceae</taxon>
        <taxon>Aquella</taxon>
    </lineage>
</organism>
<evidence type="ECO:0008006" key="4">
    <source>
        <dbReference type="Google" id="ProtNLM"/>
    </source>
</evidence>
<keyword evidence="3" id="KW-1185">Reference proteome</keyword>